<proteinExistence type="predicted"/>
<dbReference type="Proteomes" id="UP000812966">
    <property type="component" value="Unassembled WGS sequence"/>
</dbReference>
<evidence type="ECO:0000313" key="2">
    <source>
        <dbReference type="EMBL" id="KAG7528837.1"/>
    </source>
</evidence>
<protein>
    <submittedName>
        <fullName evidence="2">Uncharacterized protein</fullName>
    </submittedName>
</protein>
<dbReference type="AlphaFoldDB" id="A0A8K0JGH4"/>
<evidence type="ECO:0000256" key="1">
    <source>
        <dbReference type="SAM" id="MobiDB-lite"/>
    </source>
</evidence>
<accession>A0A8K0JGH4</accession>
<reference evidence="2" key="1">
    <citation type="submission" date="2020-04" db="EMBL/GenBank/DDBJ databases">
        <title>Analysis of mating type loci in Filobasidium floriforme.</title>
        <authorList>
            <person name="Nowrousian M."/>
        </authorList>
    </citation>
    <scope>NUCLEOTIDE SEQUENCE</scope>
    <source>
        <strain evidence="2">CBS 6242</strain>
    </source>
</reference>
<sequence>MSRHSSSGTSGFCPSTLGSEDRLRLLRILQDPTSLKRAWTSSEPTASFGTSRSKGLPTERSSTSSSSPTTASPAWHRVPANHRLLIPKQPRYCRH</sequence>
<evidence type="ECO:0000313" key="3">
    <source>
        <dbReference type="Proteomes" id="UP000812966"/>
    </source>
</evidence>
<comment type="caution">
    <text evidence="2">The sequence shown here is derived from an EMBL/GenBank/DDBJ whole genome shotgun (WGS) entry which is preliminary data.</text>
</comment>
<feature type="region of interest" description="Disordered" evidence="1">
    <location>
        <begin position="34"/>
        <end position="95"/>
    </location>
</feature>
<gene>
    <name evidence="2" type="ORF">FFLO_05897</name>
</gene>
<organism evidence="2 3">
    <name type="scientific">Filobasidium floriforme</name>
    <dbReference type="NCBI Taxonomy" id="5210"/>
    <lineage>
        <taxon>Eukaryota</taxon>
        <taxon>Fungi</taxon>
        <taxon>Dikarya</taxon>
        <taxon>Basidiomycota</taxon>
        <taxon>Agaricomycotina</taxon>
        <taxon>Tremellomycetes</taxon>
        <taxon>Filobasidiales</taxon>
        <taxon>Filobasidiaceae</taxon>
        <taxon>Filobasidium</taxon>
    </lineage>
</organism>
<dbReference type="EMBL" id="JABELV010000165">
    <property type="protein sequence ID" value="KAG7528837.1"/>
    <property type="molecule type" value="Genomic_DNA"/>
</dbReference>
<feature type="compositionally biased region" description="Low complexity" evidence="1">
    <location>
        <begin position="61"/>
        <end position="74"/>
    </location>
</feature>
<feature type="compositionally biased region" description="Polar residues" evidence="1">
    <location>
        <begin position="39"/>
        <end position="53"/>
    </location>
</feature>
<name>A0A8K0JGH4_9TREE</name>
<keyword evidence="3" id="KW-1185">Reference proteome</keyword>